<comment type="caution">
    <text evidence="2">The sequence shown here is derived from an EMBL/GenBank/DDBJ whole genome shotgun (WGS) entry which is preliminary data.</text>
</comment>
<dbReference type="Pfam" id="PF08668">
    <property type="entry name" value="HDOD"/>
    <property type="match status" value="1"/>
</dbReference>
<dbReference type="AlphaFoldDB" id="A0A1J5SBF4"/>
<name>A0A1J5SBF4_9ZZZZ</name>
<protein>
    <submittedName>
        <fullName evidence="2">HDOD domain protein</fullName>
    </submittedName>
</protein>
<dbReference type="InterPro" id="IPR013976">
    <property type="entry name" value="HDOD"/>
</dbReference>
<dbReference type="PROSITE" id="PS51833">
    <property type="entry name" value="HDOD"/>
    <property type="match status" value="1"/>
</dbReference>
<feature type="domain" description="HDOD" evidence="1">
    <location>
        <begin position="25"/>
        <end position="218"/>
    </location>
</feature>
<proteinExistence type="predicted"/>
<dbReference type="SUPFAM" id="SSF109604">
    <property type="entry name" value="HD-domain/PDEase-like"/>
    <property type="match status" value="1"/>
</dbReference>
<dbReference type="PANTHER" id="PTHR33525">
    <property type="match status" value="1"/>
</dbReference>
<evidence type="ECO:0000259" key="1">
    <source>
        <dbReference type="PROSITE" id="PS51833"/>
    </source>
</evidence>
<dbReference type="PANTHER" id="PTHR33525:SF6">
    <property type="entry name" value="HDOD DOMAIN-CONTAINING PROTEIN"/>
    <property type="match status" value="1"/>
</dbReference>
<evidence type="ECO:0000313" key="2">
    <source>
        <dbReference type="EMBL" id="OIR05857.1"/>
    </source>
</evidence>
<accession>A0A1J5SBF4</accession>
<sequence length="290" mass="32520">MTDSSSTASEKHDPLLERTLLDIGIPPCPDILVRIMAEMEKEEPDYHRLSNIISADVALAAGLIKTTNSPFFARPQRARSVHDALTILGLRASSHTIAGIILREKFPNTPHLTRFWDASARKARLCAWLAHKLDIPGFNADDAYTFGLFHDCGIPILMSRFPNYRDILGQANLDSQHEFTVSEDSQLKTNHAEVGSALAHNWWLDADMCLSIRNHHSLAALAPDSALSRPNRLFIATVHFAEHFSQQQLGLDFTQEWSKFGAACLETLQIDEDDMEFLYSEARQIVALQD</sequence>
<dbReference type="EMBL" id="MLJW01000047">
    <property type="protein sequence ID" value="OIR05857.1"/>
    <property type="molecule type" value="Genomic_DNA"/>
</dbReference>
<reference evidence="2" key="1">
    <citation type="submission" date="2016-10" db="EMBL/GenBank/DDBJ databases">
        <title>Sequence of Gallionella enrichment culture.</title>
        <authorList>
            <person name="Poehlein A."/>
            <person name="Muehling M."/>
            <person name="Daniel R."/>
        </authorList>
    </citation>
    <scope>NUCLEOTIDE SEQUENCE</scope>
</reference>
<organism evidence="2">
    <name type="scientific">mine drainage metagenome</name>
    <dbReference type="NCBI Taxonomy" id="410659"/>
    <lineage>
        <taxon>unclassified sequences</taxon>
        <taxon>metagenomes</taxon>
        <taxon>ecological metagenomes</taxon>
    </lineage>
</organism>
<dbReference type="InterPro" id="IPR052340">
    <property type="entry name" value="RNase_Y/CdgJ"/>
</dbReference>
<dbReference type="Gene3D" id="1.10.3210.10">
    <property type="entry name" value="Hypothetical protein af1432"/>
    <property type="match status" value="1"/>
</dbReference>
<gene>
    <name evidence="2" type="ORF">GALL_119840</name>
</gene>